<dbReference type="Proteomes" id="UP000324022">
    <property type="component" value="Unassembled WGS sequence"/>
</dbReference>
<dbReference type="AlphaFoldDB" id="A0A5C3EGU4"/>
<accession>A0A5C3EGU4</accession>
<evidence type="ECO:0000256" key="1">
    <source>
        <dbReference type="SAM" id="SignalP"/>
    </source>
</evidence>
<proteinExistence type="predicted"/>
<gene>
    <name evidence="2" type="ORF">UTRI_06244</name>
</gene>
<evidence type="ECO:0000313" key="3">
    <source>
        <dbReference type="Proteomes" id="UP000324022"/>
    </source>
</evidence>
<feature type="signal peptide" evidence="1">
    <location>
        <begin position="1"/>
        <end position="26"/>
    </location>
</feature>
<dbReference type="EMBL" id="OOIN01000027">
    <property type="protein sequence ID" value="SPO29295.1"/>
    <property type="molecule type" value="Genomic_DNA"/>
</dbReference>
<keyword evidence="1" id="KW-0732">Signal</keyword>
<sequence>MKGSGSFSLPLALFSVLSALTSVVGAARMTPAPAPVVIIDWPVLTRENEALLSHIQQKYGFRGAQIENLELDPISHYRLQRQLVEHARLKKFVLLRIDYNNRNMRLAMPVASSHDAQRGNKAVVFFSMEPLDHGRANIYLRGYSKLSNVAGIDEVLRDAQSPTTFYPGAGSVLSKHEALHLLQQWLHGPV</sequence>
<evidence type="ECO:0000313" key="2">
    <source>
        <dbReference type="EMBL" id="SPO29295.1"/>
    </source>
</evidence>
<feature type="chain" id="PRO_5022876110" evidence="1">
    <location>
        <begin position="27"/>
        <end position="190"/>
    </location>
</feature>
<name>A0A5C3EGU4_9BASI</name>
<organism evidence="2 3">
    <name type="scientific">Ustilago trichophora</name>
    <dbReference type="NCBI Taxonomy" id="86804"/>
    <lineage>
        <taxon>Eukaryota</taxon>
        <taxon>Fungi</taxon>
        <taxon>Dikarya</taxon>
        <taxon>Basidiomycota</taxon>
        <taxon>Ustilaginomycotina</taxon>
        <taxon>Ustilaginomycetes</taxon>
        <taxon>Ustilaginales</taxon>
        <taxon>Ustilaginaceae</taxon>
        <taxon>Ustilago</taxon>
    </lineage>
</organism>
<keyword evidence="3" id="KW-1185">Reference proteome</keyword>
<reference evidence="2 3" key="1">
    <citation type="submission" date="2018-03" db="EMBL/GenBank/DDBJ databases">
        <authorList>
            <person name="Guldener U."/>
        </authorList>
    </citation>
    <scope>NUCLEOTIDE SEQUENCE [LARGE SCALE GENOMIC DNA]</scope>
    <source>
        <strain evidence="2 3">NBRC100155</strain>
    </source>
</reference>
<protein>
    <submittedName>
        <fullName evidence="2">Uncharacterized protein</fullName>
    </submittedName>
</protein>